<evidence type="ECO:0000313" key="2">
    <source>
        <dbReference type="EMBL" id="GAA4693471.1"/>
    </source>
</evidence>
<protein>
    <recommendedName>
        <fullName evidence="1">Septum formation-related domain-containing protein</fullName>
    </recommendedName>
</protein>
<sequence length="275" mass="29743">MPPLQPLAASGLSLVAAPVLVLVLVLSGCGGAAVPGLGGEDAAEAAETPELGACRDLTPADVAQPSNQTETVPCAEPHTAQTYAVGEVPDDLRDLDHDDDAIGAFAYETCTEKLQGFLGADQSLALRTILSWAWFRPTEEAWAAGARWYRCDVVGGNDQLEELIALPETAEGLLLGRAADRWMTCVDGETVAEGRKVPCSQPHDWRAVTTIKLGEDADPYPGDRLVEVRTRDFCSDSVGAWLNYPVDYDYAYSYFHEAEWQAGNRRSICWARTPD</sequence>
<accession>A0ABP8WQ83</accession>
<organism evidence="2 3">
    <name type="scientific">Nocardioides nanhaiensis</name>
    <dbReference type="NCBI Taxonomy" id="1476871"/>
    <lineage>
        <taxon>Bacteria</taxon>
        <taxon>Bacillati</taxon>
        <taxon>Actinomycetota</taxon>
        <taxon>Actinomycetes</taxon>
        <taxon>Propionibacteriales</taxon>
        <taxon>Nocardioidaceae</taxon>
        <taxon>Nocardioides</taxon>
    </lineage>
</organism>
<name>A0ABP8WQ83_9ACTN</name>
<dbReference type="Proteomes" id="UP001500621">
    <property type="component" value="Unassembled WGS sequence"/>
</dbReference>
<proteinExistence type="predicted"/>
<dbReference type="EMBL" id="BAABIM010000004">
    <property type="protein sequence ID" value="GAA4693471.1"/>
    <property type="molecule type" value="Genomic_DNA"/>
</dbReference>
<evidence type="ECO:0000313" key="3">
    <source>
        <dbReference type="Proteomes" id="UP001500621"/>
    </source>
</evidence>
<comment type="caution">
    <text evidence="2">The sequence shown here is derived from an EMBL/GenBank/DDBJ whole genome shotgun (WGS) entry which is preliminary data.</text>
</comment>
<gene>
    <name evidence="2" type="ORF">GCM10023226_34180</name>
</gene>
<keyword evidence="3" id="KW-1185">Reference proteome</keyword>
<feature type="domain" description="Septum formation-related" evidence="1">
    <location>
        <begin position="41"/>
        <end position="130"/>
    </location>
</feature>
<dbReference type="RefSeq" id="WP_345268116.1">
    <property type="nucleotide sequence ID" value="NZ_BAABIM010000004.1"/>
</dbReference>
<dbReference type="InterPro" id="IPR026004">
    <property type="entry name" value="Septum_form"/>
</dbReference>
<feature type="domain" description="Septum formation-related" evidence="1">
    <location>
        <begin position="131"/>
        <end position="269"/>
    </location>
</feature>
<evidence type="ECO:0000259" key="1">
    <source>
        <dbReference type="Pfam" id="PF13845"/>
    </source>
</evidence>
<reference evidence="3" key="1">
    <citation type="journal article" date="2019" name="Int. J. Syst. Evol. Microbiol.">
        <title>The Global Catalogue of Microorganisms (GCM) 10K type strain sequencing project: providing services to taxonomists for standard genome sequencing and annotation.</title>
        <authorList>
            <consortium name="The Broad Institute Genomics Platform"/>
            <consortium name="The Broad Institute Genome Sequencing Center for Infectious Disease"/>
            <person name="Wu L."/>
            <person name="Ma J."/>
        </authorList>
    </citation>
    <scope>NUCLEOTIDE SEQUENCE [LARGE SCALE GENOMIC DNA]</scope>
    <source>
        <strain evidence="3">JCM 18127</strain>
    </source>
</reference>
<dbReference type="Pfam" id="PF13845">
    <property type="entry name" value="Septum_form"/>
    <property type="match status" value="2"/>
</dbReference>